<dbReference type="EMBL" id="LOPU01000018">
    <property type="protein sequence ID" value="KTG10438.1"/>
    <property type="molecule type" value="Genomic_DNA"/>
</dbReference>
<name>A0A0W1RAT1_9EURY</name>
<dbReference type="STRING" id="1514971.AUR64_12810"/>
<keyword evidence="4" id="KW-1185">Reference proteome</keyword>
<sequence length="151" mass="16330">MVSLRRLKPFVAGILGVFIAGLGHLFLGRWRRAIAWMALVIVVGELFFSPETLAFLEATAAGGFPFVAEQPPSSPVVLEELLLVSFVIVASAVDAVLVGIRTLRAEDAAAANEGEPAEEETWTCPNCRKDVETDMEFCPWCAEPVDPEARG</sequence>
<keyword evidence="1" id="KW-0472">Membrane</keyword>
<accession>A0A0W1RAT1</accession>
<keyword evidence="1" id="KW-0812">Transmembrane</keyword>
<keyword evidence="1" id="KW-1133">Transmembrane helix</keyword>
<organism evidence="3 4">
    <name type="scientific">Haloprofundus marisrubri</name>
    <dbReference type="NCBI Taxonomy" id="1514971"/>
    <lineage>
        <taxon>Archaea</taxon>
        <taxon>Methanobacteriati</taxon>
        <taxon>Methanobacteriota</taxon>
        <taxon>Stenosarchaea group</taxon>
        <taxon>Halobacteria</taxon>
        <taxon>Halobacteriales</taxon>
        <taxon>Haloferacaceae</taxon>
        <taxon>Haloprofundus</taxon>
    </lineage>
</organism>
<dbReference type="InterPro" id="IPR055997">
    <property type="entry name" value="DUF7575"/>
</dbReference>
<dbReference type="RefSeq" id="WP_058581791.1">
    <property type="nucleotide sequence ID" value="NZ_LOPU01000018.1"/>
</dbReference>
<evidence type="ECO:0000313" key="3">
    <source>
        <dbReference type="EMBL" id="KTG10438.1"/>
    </source>
</evidence>
<evidence type="ECO:0000259" key="2">
    <source>
        <dbReference type="Pfam" id="PF24460"/>
    </source>
</evidence>
<dbReference type="Pfam" id="PF24460">
    <property type="entry name" value="DUF7575"/>
    <property type="match status" value="1"/>
</dbReference>
<evidence type="ECO:0000313" key="4">
    <source>
        <dbReference type="Proteomes" id="UP000054387"/>
    </source>
</evidence>
<dbReference type="AlphaFoldDB" id="A0A0W1RAT1"/>
<protein>
    <recommendedName>
        <fullName evidence="2">DUF7575 domain-containing protein</fullName>
    </recommendedName>
</protein>
<gene>
    <name evidence="3" type="ORF">AUR64_12810</name>
</gene>
<feature type="transmembrane region" description="Helical" evidence="1">
    <location>
        <begin position="81"/>
        <end position="100"/>
    </location>
</feature>
<dbReference type="OrthoDB" id="204947at2157"/>
<proteinExistence type="predicted"/>
<reference evidence="3 4" key="1">
    <citation type="submission" date="2015-12" db="EMBL/GenBank/DDBJ databases">
        <title>Haloprofundus marisrubri gen. nov., sp. nov., an extremely halophilic archaeon isolated from the Discovery deep brine-seawater interface in the Red Sea.</title>
        <authorList>
            <person name="Zhang G."/>
            <person name="Stingl U."/>
            <person name="Rashid M."/>
        </authorList>
    </citation>
    <scope>NUCLEOTIDE SEQUENCE [LARGE SCALE GENOMIC DNA]</scope>
    <source>
        <strain evidence="3 4">SB9</strain>
    </source>
</reference>
<comment type="caution">
    <text evidence="3">The sequence shown here is derived from an EMBL/GenBank/DDBJ whole genome shotgun (WGS) entry which is preliminary data.</text>
</comment>
<feature type="domain" description="DUF7575" evidence="2">
    <location>
        <begin position="119"/>
        <end position="146"/>
    </location>
</feature>
<feature type="transmembrane region" description="Helical" evidence="1">
    <location>
        <begin position="6"/>
        <end position="27"/>
    </location>
</feature>
<feature type="transmembrane region" description="Helical" evidence="1">
    <location>
        <begin position="34"/>
        <end position="56"/>
    </location>
</feature>
<evidence type="ECO:0000256" key="1">
    <source>
        <dbReference type="SAM" id="Phobius"/>
    </source>
</evidence>
<dbReference type="Proteomes" id="UP000054387">
    <property type="component" value="Unassembled WGS sequence"/>
</dbReference>